<dbReference type="Gene3D" id="1.20.5.930">
    <property type="entry name" value="Bicelle-embedded integrin alpha(iib) transmembrane segment"/>
    <property type="match status" value="1"/>
</dbReference>
<evidence type="ECO:0000256" key="8">
    <source>
        <dbReference type="ARBA" id="ARBA00023170"/>
    </source>
</evidence>
<dbReference type="GO" id="GO:0005178">
    <property type="term" value="F:integrin binding"/>
    <property type="evidence" value="ECO:0007669"/>
    <property type="project" value="TreeGrafter"/>
</dbReference>
<keyword evidence="3" id="KW-0732">Signal</keyword>
<dbReference type="GO" id="GO:0009897">
    <property type="term" value="C:external side of plasma membrane"/>
    <property type="evidence" value="ECO:0007669"/>
    <property type="project" value="TreeGrafter"/>
</dbReference>
<organism evidence="14 15">
    <name type="scientific">Geodia barretti</name>
    <name type="common">Barrett's horny sponge</name>
    <dbReference type="NCBI Taxonomy" id="519541"/>
    <lineage>
        <taxon>Eukaryota</taxon>
        <taxon>Metazoa</taxon>
        <taxon>Porifera</taxon>
        <taxon>Demospongiae</taxon>
        <taxon>Heteroscleromorpha</taxon>
        <taxon>Tetractinellida</taxon>
        <taxon>Astrophorina</taxon>
        <taxon>Geodiidae</taxon>
        <taxon>Geodia</taxon>
    </lineage>
</organism>
<evidence type="ECO:0000313" key="15">
    <source>
        <dbReference type="Proteomes" id="UP001174909"/>
    </source>
</evidence>
<keyword evidence="5 11" id="KW-0130">Cell adhesion</keyword>
<dbReference type="SUPFAM" id="SSF69179">
    <property type="entry name" value="Integrin domains"/>
    <property type="match status" value="1"/>
</dbReference>
<proteinExistence type="inferred from homology"/>
<dbReference type="InterPro" id="IPR028994">
    <property type="entry name" value="Integrin_alpha_N"/>
</dbReference>
<evidence type="ECO:0000256" key="1">
    <source>
        <dbReference type="ARBA" id="ARBA00004479"/>
    </source>
</evidence>
<dbReference type="Pfam" id="PF20806">
    <property type="entry name" value="Integrin_A_Ig_3"/>
    <property type="match status" value="1"/>
</dbReference>
<dbReference type="PROSITE" id="PS51470">
    <property type="entry name" value="FG_GAP"/>
    <property type="match status" value="2"/>
</dbReference>
<evidence type="ECO:0000256" key="6">
    <source>
        <dbReference type="ARBA" id="ARBA00023037"/>
    </source>
</evidence>
<dbReference type="SMART" id="SM00191">
    <property type="entry name" value="Int_alpha"/>
    <property type="match status" value="3"/>
</dbReference>
<accession>A0AA35WP13</accession>
<dbReference type="GO" id="GO:0098609">
    <property type="term" value="P:cell-cell adhesion"/>
    <property type="evidence" value="ECO:0007669"/>
    <property type="project" value="TreeGrafter"/>
</dbReference>
<feature type="region of interest" description="Disordered" evidence="12">
    <location>
        <begin position="816"/>
        <end position="893"/>
    </location>
</feature>
<dbReference type="PANTHER" id="PTHR23220">
    <property type="entry name" value="INTEGRIN ALPHA"/>
    <property type="match status" value="1"/>
</dbReference>
<dbReference type="PRINTS" id="PR01185">
    <property type="entry name" value="INTEGRINA"/>
</dbReference>
<dbReference type="PANTHER" id="PTHR23220:SF122">
    <property type="entry name" value="INTEGRIN ALPHA-PS1"/>
    <property type="match status" value="1"/>
</dbReference>
<dbReference type="Gene3D" id="2.130.10.130">
    <property type="entry name" value="Integrin alpha, N-terminal"/>
    <property type="match status" value="1"/>
</dbReference>
<evidence type="ECO:0000256" key="7">
    <source>
        <dbReference type="ARBA" id="ARBA00023136"/>
    </source>
</evidence>
<evidence type="ECO:0000256" key="2">
    <source>
        <dbReference type="ARBA" id="ARBA00008054"/>
    </source>
</evidence>
<dbReference type="InterPro" id="IPR032695">
    <property type="entry name" value="Integrin_dom_sf"/>
</dbReference>
<keyword evidence="4" id="KW-0677">Repeat</keyword>
<gene>
    <name evidence="14" type="ORF">GBAR_LOCUS16253</name>
</gene>
<feature type="transmembrane region" description="Helical" evidence="11">
    <location>
        <begin position="776"/>
        <end position="806"/>
    </location>
</feature>
<evidence type="ECO:0000256" key="9">
    <source>
        <dbReference type="ARBA" id="ARBA00023180"/>
    </source>
</evidence>
<dbReference type="Gene3D" id="2.60.40.1460">
    <property type="entry name" value="Integrin domains. Chain A, domain 2"/>
    <property type="match status" value="1"/>
</dbReference>
<dbReference type="InterPro" id="IPR013519">
    <property type="entry name" value="Int_alpha_beta-p"/>
</dbReference>
<name>A0AA35WP13_GEOBA</name>
<evidence type="ECO:0000256" key="12">
    <source>
        <dbReference type="SAM" id="MobiDB-lite"/>
    </source>
</evidence>
<evidence type="ECO:0000256" key="11">
    <source>
        <dbReference type="RuleBase" id="RU003762"/>
    </source>
</evidence>
<comment type="caution">
    <text evidence="14">The sequence shown here is derived from an EMBL/GenBank/DDBJ whole genome shotgun (WGS) entry which is preliminary data.</text>
</comment>
<dbReference type="GO" id="GO:0007229">
    <property type="term" value="P:integrin-mediated signaling pathway"/>
    <property type="evidence" value="ECO:0007669"/>
    <property type="project" value="UniProtKB-KW"/>
</dbReference>
<dbReference type="SUPFAM" id="SSF69318">
    <property type="entry name" value="Integrin alpha N-terminal domain"/>
    <property type="match status" value="1"/>
</dbReference>
<feature type="domain" description="Integrin alpha third immunoglobulin-like" evidence="13">
    <location>
        <begin position="574"/>
        <end position="757"/>
    </location>
</feature>
<comment type="subcellular location">
    <subcellularLocation>
        <location evidence="1 11">Membrane</location>
        <topology evidence="1 11">Single-pass type I membrane protein</topology>
    </subcellularLocation>
</comment>
<dbReference type="GO" id="GO:0007160">
    <property type="term" value="P:cell-matrix adhesion"/>
    <property type="evidence" value="ECO:0007669"/>
    <property type="project" value="TreeGrafter"/>
</dbReference>
<keyword evidence="7 11" id="KW-0472">Membrane</keyword>
<feature type="compositionally biased region" description="Basic and acidic residues" evidence="12">
    <location>
        <begin position="877"/>
        <end position="893"/>
    </location>
</feature>
<keyword evidence="6 11" id="KW-0401">Integrin</keyword>
<keyword evidence="8 11" id="KW-0675">Receptor</keyword>
<dbReference type="EMBL" id="CASHTH010002339">
    <property type="protein sequence ID" value="CAI8028508.1"/>
    <property type="molecule type" value="Genomic_DNA"/>
</dbReference>
<dbReference type="Gene3D" id="2.60.40.1530">
    <property type="entry name" value="ntegrin, alpha v. Chain A, domain 4"/>
    <property type="match status" value="1"/>
</dbReference>
<dbReference type="InterPro" id="IPR000413">
    <property type="entry name" value="Integrin_alpha"/>
</dbReference>
<keyword evidence="9" id="KW-0325">Glycoprotein</keyword>
<evidence type="ECO:0000313" key="14">
    <source>
        <dbReference type="EMBL" id="CAI8028508.1"/>
    </source>
</evidence>
<dbReference type="GO" id="GO:0033627">
    <property type="term" value="P:cell adhesion mediated by integrin"/>
    <property type="evidence" value="ECO:0007669"/>
    <property type="project" value="TreeGrafter"/>
</dbReference>
<dbReference type="Proteomes" id="UP001174909">
    <property type="component" value="Unassembled WGS sequence"/>
</dbReference>
<evidence type="ECO:0000256" key="5">
    <source>
        <dbReference type="ARBA" id="ARBA00022889"/>
    </source>
</evidence>
<sequence>MQQLWYTGTAVTLGRIFGSVEEDLIYSLPKKNVYKGSVEVFSIETGMIEATVLGEQMGEYFGWSVATADLNGDGFDEIIVGAPLFSTPDKIEKGRIFIYKNNGTLDTDNPIVIPGTGSKGRYGSAIVNLGDINSDGFEDIAVSAPFESRGGGGGAEGTVYIYLGSGESVIVTTPEDEITAADISSRLGFDESRVLKSFGYSLSSGVDVDANAYNDLVIGDYIQQTVIVLRTHSIANVSLSLSTIPNELFDYRDTSTCATDFGSFACFTLEINASYSGRGLDGLLDTKVAVRENAVSAGSRLFFLDSDKNRTDVFEGFLNFSATDTPTTEPVTVYVEAVEKIDRRRPLAVEVSVSRVERVTPINHIVDGFQDIIDLRDYPLLEVLPQNNREQTLSLTGCENQDMCRPQLELNISGVRYLDSKKMATELEEIVAGRVSFIEVLLEYQTLTEDAVNSRLFLSLPPNLLGAPQSIQDTTGTAQATSQCQLNVEDDTYICAVRPIFSNYDGKFNVEIIIAVSDEVTGRDCVENCSAIFTIVNEDDNIADDSNNIARLNLSVSAMANVRITELSVNPNSTQYEDTNELKPVITTKVTLSNSGPSTIPESQVVILIPGKTDRTSNFYYLYPDTTRVPMSVVCSDLDPDGLNLNSQNQQRRRRRRSMAERLWRSVMGSEEEEEEEGGLKKRQEITGMVNCSRDPELCTAVVCNISDFSSTTISILVLSYVDNRFFRTQTGNFELYMHANFSITTSFVDGPPSSRTSNRLLVLEPQKSSSEEVPAWVIAVTVISAIITVFILVGIIILLYALGFFKRRDKEEFAKKQELQRSQSTRVASSSTGPAAAAKTSTTEPASLDSKPDEPPVDEATELNEKPPQPPTEEVAPEKTEALKKASSETEL</sequence>
<comment type="similarity">
    <text evidence="2 11">Belongs to the integrin alpha chain family.</text>
</comment>
<feature type="repeat" description="FG-GAP" evidence="10">
    <location>
        <begin position="46"/>
        <end position="108"/>
    </location>
</feature>
<keyword evidence="15" id="KW-1185">Reference proteome</keyword>
<feature type="repeat" description="FG-GAP" evidence="10">
    <location>
        <begin position="109"/>
        <end position="169"/>
    </location>
</feature>
<dbReference type="InterPro" id="IPR048286">
    <property type="entry name" value="Integrin_alpha_Ig-like_3"/>
</dbReference>
<dbReference type="GO" id="GO:0008305">
    <property type="term" value="C:integrin complex"/>
    <property type="evidence" value="ECO:0007669"/>
    <property type="project" value="InterPro"/>
</dbReference>
<evidence type="ECO:0000256" key="4">
    <source>
        <dbReference type="ARBA" id="ARBA00022737"/>
    </source>
</evidence>
<keyword evidence="11" id="KW-1133">Transmembrane helix</keyword>
<reference evidence="14" key="1">
    <citation type="submission" date="2023-03" db="EMBL/GenBank/DDBJ databases">
        <authorList>
            <person name="Steffen K."/>
            <person name="Cardenas P."/>
        </authorList>
    </citation>
    <scope>NUCLEOTIDE SEQUENCE</scope>
</reference>
<dbReference type="InterPro" id="IPR013517">
    <property type="entry name" value="FG-GAP"/>
</dbReference>
<evidence type="ECO:0000256" key="10">
    <source>
        <dbReference type="PROSITE-ProRule" id="PRU00803"/>
    </source>
</evidence>
<dbReference type="AlphaFoldDB" id="A0AA35WP13"/>
<protein>
    <submittedName>
        <fullName evidence="14">Integrin alpha-5</fullName>
    </submittedName>
</protein>
<keyword evidence="11" id="KW-0812">Transmembrane</keyword>
<feature type="compositionally biased region" description="Polar residues" evidence="12">
    <location>
        <begin position="821"/>
        <end position="846"/>
    </location>
</feature>
<evidence type="ECO:0000256" key="3">
    <source>
        <dbReference type="ARBA" id="ARBA00022729"/>
    </source>
</evidence>
<evidence type="ECO:0000259" key="13">
    <source>
        <dbReference type="Pfam" id="PF20806"/>
    </source>
</evidence>
<dbReference type="Pfam" id="PF01839">
    <property type="entry name" value="FG-GAP"/>
    <property type="match status" value="2"/>
</dbReference>